<feature type="signal peptide" evidence="6">
    <location>
        <begin position="1"/>
        <end position="19"/>
    </location>
</feature>
<keyword evidence="4" id="KW-0472">Membrane</keyword>
<comment type="subcellular location">
    <subcellularLocation>
        <location evidence="1">Cell outer membrane</location>
    </subcellularLocation>
</comment>
<dbReference type="Pfam" id="PF14322">
    <property type="entry name" value="SusD-like_3"/>
    <property type="match status" value="1"/>
</dbReference>
<feature type="domain" description="SusD-like N-terminal" evidence="8">
    <location>
        <begin position="55"/>
        <end position="224"/>
    </location>
</feature>
<dbReference type="PROSITE" id="PS51257">
    <property type="entry name" value="PROKAR_LIPOPROTEIN"/>
    <property type="match status" value="1"/>
</dbReference>
<proteinExistence type="inferred from homology"/>
<dbReference type="InterPro" id="IPR011990">
    <property type="entry name" value="TPR-like_helical_dom_sf"/>
</dbReference>
<dbReference type="InterPro" id="IPR012944">
    <property type="entry name" value="SusD_RagB_dom"/>
</dbReference>
<keyword evidence="3 6" id="KW-0732">Signal</keyword>
<evidence type="ECO:0000256" key="4">
    <source>
        <dbReference type="ARBA" id="ARBA00023136"/>
    </source>
</evidence>
<dbReference type="GeneID" id="82148970"/>
<gene>
    <name evidence="9" type="ORF">EZ315_04135</name>
</gene>
<keyword evidence="5" id="KW-0998">Cell outer membrane</keyword>
<evidence type="ECO:0000313" key="10">
    <source>
        <dbReference type="Proteomes" id="UP000297635"/>
    </source>
</evidence>
<comment type="similarity">
    <text evidence="2">Belongs to the SusD family.</text>
</comment>
<dbReference type="Gene3D" id="1.25.40.390">
    <property type="match status" value="1"/>
</dbReference>
<evidence type="ECO:0000259" key="7">
    <source>
        <dbReference type="Pfam" id="PF07980"/>
    </source>
</evidence>
<comment type="caution">
    <text evidence="9">The sequence shown here is derived from an EMBL/GenBank/DDBJ whole genome shotgun (WGS) entry which is preliminary data.</text>
</comment>
<reference evidence="9 10" key="1">
    <citation type="submission" date="2019-02" db="EMBL/GenBank/DDBJ databases">
        <title>Isolation and identification of novel species under the genus Muribaculum.</title>
        <authorList>
            <person name="Miyake S."/>
            <person name="Ding Y."/>
            <person name="Low A."/>
            <person name="Soh M."/>
            <person name="Seedorf H."/>
        </authorList>
    </citation>
    <scope>NUCLEOTIDE SEQUENCE [LARGE SCALE GENOMIC DNA]</scope>
    <source>
        <strain evidence="9 10">TLL-A3</strain>
    </source>
</reference>
<dbReference type="AlphaFoldDB" id="A0A4Z0V3Y3"/>
<feature type="domain" description="RagB/SusD" evidence="7">
    <location>
        <begin position="347"/>
        <end position="476"/>
    </location>
</feature>
<sequence length="478" mass="54895">MKKSYILPLLLGLAVTVTSCEDFLTEQPEHQLTIDNAARDYTGAKNLVNGIYGRYIANSNLGGEIYGKWHDMAGLWNYNSTMLNMAYTQTNNNTSATWKSWYDVVNASNVAITGVSNLADNFYPSVDAKNALLAEARFFRGYAYLHLMWGFTHWFSTADSPYGLLYRDMPSELSNLMVERISVGDSYQKVIDDLEFAISYLADYDNPRHVSKQFAQAMLAKLYLYRGWDGDYAKSLDLVNTIFKDAPAKFKMEPVLADLYENAWDSNELLFGRYLGDGSGFSWSEFTYSYGLYYNKEFGEITHEWIKEDPRYAVTFGEARSPETWQEERKDDIPVKLYHRGRVEGLNDKYTSYNFRYAELYIMKAELLALTNPSDISGALAELNKMRATYTDPVLPAITGVSTHEQLMDEIFKEYVVTLIMENESPWFAAVRIEHEGRPWIYTLKPDVNFSTNQYCWPIPDDEIKAHSNKIDQNPGLE</sequence>
<dbReference type="Pfam" id="PF07980">
    <property type="entry name" value="SusD_RagB"/>
    <property type="match status" value="1"/>
</dbReference>
<dbReference type="Proteomes" id="UP000297635">
    <property type="component" value="Unassembled WGS sequence"/>
</dbReference>
<dbReference type="RefSeq" id="WP_135470862.1">
    <property type="nucleotide sequence ID" value="NZ_CASJDB010000002.1"/>
</dbReference>
<feature type="chain" id="PRO_5021459675" evidence="6">
    <location>
        <begin position="20"/>
        <end position="478"/>
    </location>
</feature>
<evidence type="ECO:0000256" key="3">
    <source>
        <dbReference type="ARBA" id="ARBA00022729"/>
    </source>
</evidence>
<evidence type="ECO:0000256" key="6">
    <source>
        <dbReference type="SAM" id="SignalP"/>
    </source>
</evidence>
<organism evidence="9 10">
    <name type="scientific">Duncaniella freteri</name>
    <dbReference type="NCBI Taxonomy" id="2530391"/>
    <lineage>
        <taxon>Bacteria</taxon>
        <taxon>Pseudomonadati</taxon>
        <taxon>Bacteroidota</taxon>
        <taxon>Bacteroidia</taxon>
        <taxon>Bacteroidales</taxon>
        <taxon>Muribaculaceae</taxon>
        <taxon>Duncaniella</taxon>
    </lineage>
</organism>
<dbReference type="EMBL" id="SJSA01000001">
    <property type="protein sequence ID" value="TGG39929.1"/>
    <property type="molecule type" value="Genomic_DNA"/>
</dbReference>
<dbReference type="GO" id="GO:0009279">
    <property type="term" value="C:cell outer membrane"/>
    <property type="evidence" value="ECO:0007669"/>
    <property type="project" value="UniProtKB-SubCell"/>
</dbReference>
<keyword evidence="10" id="KW-1185">Reference proteome</keyword>
<evidence type="ECO:0000256" key="2">
    <source>
        <dbReference type="ARBA" id="ARBA00006275"/>
    </source>
</evidence>
<evidence type="ECO:0000259" key="8">
    <source>
        <dbReference type="Pfam" id="PF14322"/>
    </source>
</evidence>
<dbReference type="InterPro" id="IPR033985">
    <property type="entry name" value="SusD-like_N"/>
</dbReference>
<name>A0A4Z0V3Y3_9BACT</name>
<protein>
    <submittedName>
        <fullName evidence="9">RagB/SusD family nutrient uptake outer membrane protein</fullName>
    </submittedName>
</protein>
<accession>A0A4Z0V3Y3</accession>
<dbReference type="SUPFAM" id="SSF48452">
    <property type="entry name" value="TPR-like"/>
    <property type="match status" value="1"/>
</dbReference>
<evidence type="ECO:0000313" key="9">
    <source>
        <dbReference type="EMBL" id="TGG39929.1"/>
    </source>
</evidence>
<evidence type="ECO:0000256" key="1">
    <source>
        <dbReference type="ARBA" id="ARBA00004442"/>
    </source>
</evidence>
<evidence type="ECO:0000256" key="5">
    <source>
        <dbReference type="ARBA" id="ARBA00023237"/>
    </source>
</evidence>